<feature type="non-terminal residue" evidence="1">
    <location>
        <position position="1"/>
    </location>
</feature>
<dbReference type="EMBL" id="KK107029">
    <property type="protein sequence ID" value="EZA62160.1"/>
    <property type="molecule type" value="Genomic_DNA"/>
</dbReference>
<dbReference type="STRING" id="2015173.A0A026X1I7"/>
<evidence type="ECO:0000313" key="2">
    <source>
        <dbReference type="Proteomes" id="UP000053097"/>
    </source>
</evidence>
<name>A0A026X1I7_OOCBI</name>
<protein>
    <submittedName>
        <fullName evidence="1">Uncharacterized protein</fullName>
    </submittedName>
</protein>
<organism evidence="1 2">
    <name type="scientific">Ooceraea biroi</name>
    <name type="common">Clonal raider ant</name>
    <name type="synonym">Cerapachys biroi</name>
    <dbReference type="NCBI Taxonomy" id="2015173"/>
    <lineage>
        <taxon>Eukaryota</taxon>
        <taxon>Metazoa</taxon>
        <taxon>Ecdysozoa</taxon>
        <taxon>Arthropoda</taxon>
        <taxon>Hexapoda</taxon>
        <taxon>Insecta</taxon>
        <taxon>Pterygota</taxon>
        <taxon>Neoptera</taxon>
        <taxon>Endopterygota</taxon>
        <taxon>Hymenoptera</taxon>
        <taxon>Apocrita</taxon>
        <taxon>Aculeata</taxon>
        <taxon>Formicoidea</taxon>
        <taxon>Formicidae</taxon>
        <taxon>Dorylinae</taxon>
        <taxon>Ooceraea</taxon>
    </lineage>
</organism>
<proteinExistence type="predicted"/>
<gene>
    <name evidence="1" type="ORF">X777_06109</name>
</gene>
<evidence type="ECO:0000313" key="1">
    <source>
        <dbReference type="EMBL" id="EZA62160.1"/>
    </source>
</evidence>
<sequence>KQLLIFPCPCHSSALAAHAACAKIPKKIASYINSSPKRTAIFHEFCNCFQEKYRKILRLSDTRWLSHYTCVERLLQSWCTITHFLQEMVVSEKCKSAIHLLSMIDNVELKAYFLFLKYVLHFFNAFNAFFQSTETRVHLLQLKSSNFLLQMCRNFLKKDYLEDVATNINFAQKENQKDINDILVGSECEEYLDNLILEGHIDAVTQVRQHCLHFYVTAAEEIRKRLPVNNDFLKKIASFHSIYSRIR</sequence>
<dbReference type="PANTHER" id="PTHR37162:SF1">
    <property type="entry name" value="BED-TYPE DOMAIN-CONTAINING PROTEIN"/>
    <property type="match status" value="1"/>
</dbReference>
<dbReference type="PANTHER" id="PTHR37162">
    <property type="entry name" value="HAT FAMILY DIMERISATION DOMAINCONTAINING PROTEIN-RELATED"/>
    <property type="match status" value="1"/>
</dbReference>
<dbReference type="Proteomes" id="UP000053097">
    <property type="component" value="Unassembled WGS sequence"/>
</dbReference>
<dbReference type="OMA" id="ECEEYLD"/>
<dbReference type="AlphaFoldDB" id="A0A026X1I7"/>
<keyword evidence="2" id="KW-1185">Reference proteome</keyword>
<reference evidence="1 2" key="1">
    <citation type="journal article" date="2014" name="Curr. Biol.">
        <title>The genome of the clonal raider ant Cerapachys biroi.</title>
        <authorList>
            <person name="Oxley P.R."/>
            <person name="Ji L."/>
            <person name="Fetter-Pruneda I."/>
            <person name="McKenzie S.K."/>
            <person name="Li C."/>
            <person name="Hu H."/>
            <person name="Zhang G."/>
            <person name="Kronauer D.J."/>
        </authorList>
    </citation>
    <scope>NUCLEOTIDE SEQUENCE [LARGE SCALE GENOMIC DNA]</scope>
</reference>
<accession>A0A026X1I7</accession>